<dbReference type="NCBIfam" id="NF007111">
    <property type="entry name" value="PRK09560.1"/>
    <property type="match status" value="1"/>
</dbReference>
<evidence type="ECO:0000256" key="7">
    <source>
        <dbReference type="HAMAP-Rule" id="MF_01844"/>
    </source>
</evidence>
<gene>
    <name evidence="7 8" type="primary">nhaA</name>
    <name evidence="8" type="ORF">G4923_03845</name>
</gene>
<dbReference type="EMBL" id="JAAILA010000007">
    <property type="protein sequence ID" value="NEX87848.1"/>
    <property type="molecule type" value="Genomic_DNA"/>
</dbReference>
<evidence type="ECO:0000256" key="2">
    <source>
        <dbReference type="ARBA" id="ARBA00022475"/>
    </source>
</evidence>
<keyword evidence="6 7" id="KW-0739">Sodium transport</keyword>
<evidence type="ECO:0000256" key="1">
    <source>
        <dbReference type="ARBA" id="ARBA00004429"/>
    </source>
</evidence>
<sequence>MSDVFKRFLKLESASGIILILAALVAIGLANSALAEHYQSFLNTQVQVRIAALDINKPLLLWINDGFMAIFFLLVGLEVKREMLEGALSSRVQATFPAIAAVGGMLAPALIYAFFNYEDEVTRAGWAIPAATDIAFALGVMALLGKRVPTSLKVFLLALAIMDDLGVIIIIALFYTQQLSLTALAVGIVATLTLLWMNRRGEDRIGLYMLVGLVLWVAVLKSGVHATLAGVIVGFMIPISGKRYASPLKHLEHVLHPWSAYLILPLFAFANAGVSLDGIQLSDLLSPVPMGIILGLFIGKPLGIFTISWLSVKLGIAQLPSGVNFKQIFAVSILCGIGFTMSMFIASLAFEHGGLDYGSYSRLGILVGSTLAAVIGFIALRISLPNREANQSTEGL</sequence>
<dbReference type="NCBIfam" id="TIGR00773">
    <property type="entry name" value="NhaA"/>
    <property type="match status" value="1"/>
</dbReference>
<comment type="function">
    <text evidence="7">Na(+)/H(+) antiporter that extrudes sodium in exchange for external protons.</text>
</comment>
<keyword evidence="3 7" id="KW-0812">Transmembrane</keyword>
<dbReference type="HAMAP" id="MF_01844">
    <property type="entry name" value="NhaA"/>
    <property type="match status" value="1"/>
</dbReference>
<comment type="similarity">
    <text evidence="7">Belongs to the NhaA Na(+)/H(+) (TC 2.A.33) antiporter family.</text>
</comment>
<feature type="transmembrane region" description="Helical" evidence="7">
    <location>
        <begin position="59"/>
        <end position="77"/>
    </location>
</feature>
<feature type="transmembrane region" description="Helical" evidence="7">
    <location>
        <begin position="363"/>
        <end position="384"/>
    </location>
</feature>
<evidence type="ECO:0000313" key="9">
    <source>
        <dbReference type="Proteomes" id="UP000472827"/>
    </source>
</evidence>
<feature type="transmembrane region" description="Helical" evidence="7">
    <location>
        <begin position="258"/>
        <end position="276"/>
    </location>
</feature>
<protein>
    <recommendedName>
        <fullName evidence="7">Na(+)/H(+) antiporter NhaA</fullName>
    </recommendedName>
    <alternativeName>
        <fullName evidence="7">Sodium/proton antiporter NhaA</fullName>
    </alternativeName>
</protein>
<dbReference type="PANTHER" id="PTHR30341:SF0">
    <property type="entry name" value="NA(+)_H(+) ANTIPORTER NHAA"/>
    <property type="match status" value="1"/>
</dbReference>
<keyword evidence="7" id="KW-0813">Transport</keyword>
<keyword evidence="2 7" id="KW-1003">Cell membrane</keyword>
<dbReference type="InterPro" id="IPR004670">
    <property type="entry name" value="NhaA"/>
</dbReference>
<comment type="catalytic activity">
    <reaction evidence="7">
        <text>Na(+)(in) + 2 H(+)(out) = Na(+)(out) + 2 H(+)(in)</text>
        <dbReference type="Rhea" id="RHEA:29251"/>
        <dbReference type="ChEBI" id="CHEBI:15378"/>
        <dbReference type="ChEBI" id="CHEBI:29101"/>
    </reaction>
</comment>
<evidence type="ECO:0000313" key="8">
    <source>
        <dbReference type="EMBL" id="NEX87848.1"/>
    </source>
</evidence>
<feature type="transmembrane region" description="Helical" evidence="7">
    <location>
        <begin position="127"/>
        <end position="145"/>
    </location>
</feature>
<evidence type="ECO:0000256" key="5">
    <source>
        <dbReference type="ARBA" id="ARBA00023136"/>
    </source>
</evidence>
<evidence type="ECO:0000256" key="4">
    <source>
        <dbReference type="ARBA" id="ARBA00022989"/>
    </source>
</evidence>
<comment type="caution">
    <text evidence="8">The sequence shown here is derived from an EMBL/GenBank/DDBJ whole genome shotgun (WGS) entry which is preliminary data.</text>
</comment>
<keyword evidence="9" id="KW-1185">Reference proteome</keyword>
<keyword evidence="7" id="KW-0050">Antiport</keyword>
<evidence type="ECO:0000256" key="6">
    <source>
        <dbReference type="ARBA" id="ARBA00023201"/>
    </source>
</evidence>
<feature type="transmembrane region" description="Helical" evidence="7">
    <location>
        <begin position="328"/>
        <end position="351"/>
    </location>
</feature>
<dbReference type="RefSeq" id="WP_106884995.1">
    <property type="nucleotide sequence ID" value="NZ_CAWPLE010000032.1"/>
</dbReference>
<keyword evidence="4 7" id="KW-1133">Transmembrane helix</keyword>
<accession>A0ABX0D1S8</accession>
<reference evidence="8 9" key="1">
    <citation type="submission" date="2020-02" db="EMBL/GenBank/DDBJ databases">
        <title>Genome sequencing of Aeromonas rivipollensis.</title>
        <authorList>
            <person name="Fono-Tamo Ubani E.K."/>
            <person name="Lekota K.E."/>
        </authorList>
    </citation>
    <scope>NUCLEOTIDE SEQUENCE [LARGE SCALE GENOMIC DNA]</scope>
    <source>
        <strain evidence="8 9">G78</strain>
    </source>
</reference>
<dbReference type="NCBIfam" id="NF007112">
    <property type="entry name" value="PRK09561.1"/>
    <property type="match status" value="1"/>
</dbReference>
<feature type="transmembrane region" description="Helical" evidence="7">
    <location>
        <begin position="288"/>
        <end position="308"/>
    </location>
</feature>
<organism evidence="8 9">
    <name type="scientific">Aeromonas rivipollensis</name>
    <dbReference type="NCBI Taxonomy" id="948519"/>
    <lineage>
        <taxon>Bacteria</taxon>
        <taxon>Pseudomonadati</taxon>
        <taxon>Pseudomonadota</taxon>
        <taxon>Gammaproteobacteria</taxon>
        <taxon>Aeromonadales</taxon>
        <taxon>Aeromonadaceae</taxon>
        <taxon>Aeromonas</taxon>
    </lineage>
</organism>
<keyword evidence="7" id="KW-0915">Sodium</keyword>
<dbReference type="Proteomes" id="UP000472827">
    <property type="component" value="Unassembled WGS sequence"/>
</dbReference>
<proteinExistence type="inferred from homology"/>
<keyword evidence="7" id="KW-0406">Ion transport</keyword>
<feature type="transmembrane region" description="Helical" evidence="7">
    <location>
        <begin position="154"/>
        <end position="175"/>
    </location>
</feature>
<dbReference type="InterPro" id="IPR023171">
    <property type="entry name" value="Na/H_antiporter_dom_sf"/>
</dbReference>
<feature type="transmembrane region" description="Helical" evidence="7">
    <location>
        <begin position="181"/>
        <end position="198"/>
    </location>
</feature>
<comment type="subcellular location">
    <subcellularLocation>
        <location evidence="1">Cell inner membrane</location>
        <topology evidence="1">Multi-pass membrane protein</topology>
    </subcellularLocation>
    <subcellularLocation>
        <location evidence="7">Cell membrane</location>
        <topology evidence="7">Multi-pass membrane protein</topology>
    </subcellularLocation>
</comment>
<name>A0ABX0D1S8_9GAMM</name>
<evidence type="ECO:0000256" key="3">
    <source>
        <dbReference type="ARBA" id="ARBA00022692"/>
    </source>
</evidence>
<feature type="transmembrane region" description="Helical" evidence="7">
    <location>
        <begin position="98"/>
        <end position="115"/>
    </location>
</feature>
<keyword evidence="5 7" id="KW-0472">Membrane</keyword>
<feature type="transmembrane region" description="Helical" evidence="7">
    <location>
        <begin position="205"/>
        <end position="238"/>
    </location>
</feature>
<dbReference type="Gene3D" id="1.20.1530.10">
    <property type="entry name" value="Na+/H+ antiporter like domain"/>
    <property type="match status" value="1"/>
</dbReference>
<dbReference type="Pfam" id="PF06965">
    <property type="entry name" value="Na_H_antiport_1"/>
    <property type="match status" value="1"/>
</dbReference>
<dbReference type="PANTHER" id="PTHR30341">
    <property type="entry name" value="SODIUM ION/PROTON ANTIPORTER NHAA-RELATED"/>
    <property type="match status" value="1"/>
</dbReference>